<gene>
    <name evidence="2" type="ORF">DILT_LOCUS18272</name>
</gene>
<evidence type="ECO:0000259" key="1">
    <source>
        <dbReference type="Pfam" id="PF19314"/>
    </source>
</evidence>
<feature type="domain" description="FHF complex subunit HOOK-interacting protein C-terminal" evidence="1">
    <location>
        <begin position="2"/>
        <end position="37"/>
    </location>
</feature>
<reference evidence="2 3" key="1">
    <citation type="submission" date="2018-11" db="EMBL/GenBank/DDBJ databases">
        <authorList>
            <consortium name="Pathogen Informatics"/>
        </authorList>
    </citation>
    <scope>NUCLEOTIDE SEQUENCE [LARGE SCALE GENOMIC DNA]</scope>
</reference>
<dbReference type="AlphaFoldDB" id="A0A3P7PCC0"/>
<accession>A0A3P7PCC0</accession>
<name>A0A3P7PCC0_DIBLA</name>
<proteinExistence type="predicted"/>
<dbReference type="OrthoDB" id="6287422at2759"/>
<dbReference type="EMBL" id="UYRU01098872">
    <property type="protein sequence ID" value="VDN40521.1"/>
    <property type="molecule type" value="Genomic_DNA"/>
</dbReference>
<organism evidence="2 3">
    <name type="scientific">Dibothriocephalus latus</name>
    <name type="common">Fish tapeworm</name>
    <name type="synonym">Diphyllobothrium latum</name>
    <dbReference type="NCBI Taxonomy" id="60516"/>
    <lineage>
        <taxon>Eukaryota</taxon>
        <taxon>Metazoa</taxon>
        <taxon>Spiralia</taxon>
        <taxon>Lophotrochozoa</taxon>
        <taxon>Platyhelminthes</taxon>
        <taxon>Cestoda</taxon>
        <taxon>Eucestoda</taxon>
        <taxon>Diphyllobothriidea</taxon>
        <taxon>Diphyllobothriidae</taxon>
        <taxon>Dibothriocephalus</taxon>
    </lineage>
</organism>
<protein>
    <recommendedName>
        <fullName evidence="1">FHF complex subunit HOOK-interacting protein C-terminal domain-containing protein</fullName>
    </recommendedName>
</protein>
<keyword evidence="3" id="KW-1185">Reference proteome</keyword>
<sequence>MNHFFVNLLVTSVIAKLVSFPIPILRTLLLALPTGSSNPGSLPPSSDCGFGLARRDLTSEFPRSMPLQLHNFLFSVRQWMDCYVNLTLPEAVSSARSESTSSVWRSKKSSSLVADSPTTFVPHRFAQISASVRALLSDNDLGSIAVNGAPSALADTGTHLCYTC</sequence>
<dbReference type="Pfam" id="PF19314">
    <property type="entry name" value="DUF5917"/>
    <property type="match status" value="1"/>
</dbReference>
<dbReference type="Proteomes" id="UP000281553">
    <property type="component" value="Unassembled WGS sequence"/>
</dbReference>
<evidence type="ECO:0000313" key="3">
    <source>
        <dbReference type="Proteomes" id="UP000281553"/>
    </source>
</evidence>
<evidence type="ECO:0000313" key="2">
    <source>
        <dbReference type="EMBL" id="VDN40521.1"/>
    </source>
</evidence>
<dbReference type="InterPro" id="IPR045669">
    <property type="entry name" value="FHIP_C"/>
</dbReference>